<dbReference type="SUPFAM" id="SSF52047">
    <property type="entry name" value="RNI-like"/>
    <property type="match status" value="1"/>
</dbReference>
<gene>
    <name evidence="5" type="ORF">TSOC_009038</name>
</gene>
<evidence type="ECO:0000313" key="5">
    <source>
        <dbReference type="EMBL" id="PNH04729.1"/>
    </source>
</evidence>
<accession>A0A2J7ZWT5</accession>
<evidence type="ECO:0000256" key="2">
    <source>
        <dbReference type="ARBA" id="ARBA00022614"/>
    </source>
</evidence>
<comment type="caution">
    <text evidence="5">The sequence shown here is derived from an EMBL/GenBank/DDBJ whole genome shotgun (WGS) entry which is preliminary data.</text>
</comment>
<evidence type="ECO:0000256" key="3">
    <source>
        <dbReference type="ARBA" id="ARBA00022737"/>
    </source>
</evidence>
<name>A0A2J7ZWT5_9CHLO</name>
<protein>
    <submittedName>
        <fullName evidence="5">Uncharacterized protein</fullName>
    </submittedName>
</protein>
<dbReference type="PANTHER" id="PTHR48051:SF1">
    <property type="entry name" value="RAS SUPPRESSOR PROTEIN 1"/>
    <property type="match status" value="1"/>
</dbReference>
<evidence type="ECO:0000256" key="1">
    <source>
        <dbReference type="ARBA" id="ARBA00004430"/>
    </source>
</evidence>
<feature type="region of interest" description="Disordered" evidence="4">
    <location>
        <begin position="149"/>
        <end position="173"/>
    </location>
</feature>
<dbReference type="InterPro" id="IPR001611">
    <property type="entry name" value="Leu-rich_rpt"/>
</dbReference>
<keyword evidence="6" id="KW-1185">Reference proteome</keyword>
<evidence type="ECO:0000313" key="6">
    <source>
        <dbReference type="Proteomes" id="UP000236333"/>
    </source>
</evidence>
<sequence>MLHSLPEGLCALSRLADLDLSANQLQRLPPDFTALTGLTHLHLGGLHGLDIAAVCPLLTGLTNLHALGLCDVDLSDFGHYPYGNAPGGEGDAAVQHEGPLAMLAAALGPAGRLRELLLDGCGLEGLPPGFSQLTALTHLSVMENFDATVGKGGREEQGKEGDEAKGPKRWDASERYTREKDIEWHTCPFIVLASSETERRM</sequence>
<dbReference type="AlphaFoldDB" id="A0A2J7ZWT5"/>
<dbReference type="Proteomes" id="UP000236333">
    <property type="component" value="Unassembled WGS sequence"/>
</dbReference>
<comment type="subcellular location">
    <subcellularLocation>
        <location evidence="1">Cytoplasm</location>
        <location evidence="1">Cytoskeleton</location>
        <location evidence="1">Cilium axoneme</location>
    </subcellularLocation>
</comment>
<dbReference type="Pfam" id="PF00560">
    <property type="entry name" value="LRR_1"/>
    <property type="match status" value="1"/>
</dbReference>
<reference evidence="5 6" key="1">
    <citation type="journal article" date="2017" name="Mol. Biol. Evol.">
        <title>The 4-celled Tetrabaena socialis nuclear genome reveals the essential components for genetic control of cell number at the origin of multicellularity in the volvocine lineage.</title>
        <authorList>
            <person name="Featherston J."/>
            <person name="Arakaki Y."/>
            <person name="Hanschen E.R."/>
            <person name="Ferris P.J."/>
            <person name="Michod R.E."/>
            <person name="Olson B.J.S.C."/>
            <person name="Nozaki H."/>
            <person name="Durand P.M."/>
        </authorList>
    </citation>
    <scope>NUCLEOTIDE SEQUENCE [LARGE SCALE GENOMIC DNA]</scope>
    <source>
        <strain evidence="5 6">NIES-571</strain>
    </source>
</reference>
<keyword evidence="2" id="KW-0433">Leucine-rich repeat</keyword>
<dbReference type="OrthoDB" id="533707at2759"/>
<dbReference type="Gene3D" id="3.80.10.10">
    <property type="entry name" value="Ribonuclease Inhibitor"/>
    <property type="match status" value="1"/>
</dbReference>
<dbReference type="GO" id="GO:0005930">
    <property type="term" value="C:axoneme"/>
    <property type="evidence" value="ECO:0007669"/>
    <property type="project" value="UniProtKB-SubCell"/>
</dbReference>
<keyword evidence="3" id="KW-0677">Repeat</keyword>
<organism evidence="5 6">
    <name type="scientific">Tetrabaena socialis</name>
    <dbReference type="NCBI Taxonomy" id="47790"/>
    <lineage>
        <taxon>Eukaryota</taxon>
        <taxon>Viridiplantae</taxon>
        <taxon>Chlorophyta</taxon>
        <taxon>core chlorophytes</taxon>
        <taxon>Chlorophyceae</taxon>
        <taxon>CS clade</taxon>
        <taxon>Chlamydomonadales</taxon>
        <taxon>Tetrabaenaceae</taxon>
        <taxon>Tetrabaena</taxon>
    </lineage>
</organism>
<dbReference type="PANTHER" id="PTHR48051">
    <property type="match status" value="1"/>
</dbReference>
<proteinExistence type="predicted"/>
<dbReference type="EMBL" id="PGGS01000364">
    <property type="protein sequence ID" value="PNH04729.1"/>
    <property type="molecule type" value="Genomic_DNA"/>
</dbReference>
<dbReference type="InterPro" id="IPR032675">
    <property type="entry name" value="LRR_dom_sf"/>
</dbReference>
<evidence type="ECO:0000256" key="4">
    <source>
        <dbReference type="SAM" id="MobiDB-lite"/>
    </source>
</evidence>
<dbReference type="InterPro" id="IPR050216">
    <property type="entry name" value="LRR_domain-containing"/>
</dbReference>
<feature type="compositionally biased region" description="Basic and acidic residues" evidence="4">
    <location>
        <begin position="152"/>
        <end position="173"/>
    </location>
</feature>